<evidence type="ECO:0000256" key="1">
    <source>
        <dbReference type="ARBA" id="ARBA00005417"/>
    </source>
</evidence>
<keyword evidence="5 7" id="KW-0067">ATP-binding</keyword>
<dbReference type="Pfam" id="PF00005">
    <property type="entry name" value="ABC_tran"/>
    <property type="match status" value="1"/>
</dbReference>
<dbReference type="Proteomes" id="UP001302349">
    <property type="component" value="Chromosome"/>
</dbReference>
<dbReference type="SUPFAM" id="SSF52540">
    <property type="entry name" value="P-loop containing nucleoside triphosphate hydrolases"/>
    <property type="match status" value="1"/>
</dbReference>
<keyword evidence="4" id="KW-0547">Nucleotide-binding</keyword>
<dbReference type="InterPro" id="IPR017871">
    <property type="entry name" value="ABC_transporter-like_CS"/>
</dbReference>
<evidence type="ECO:0000256" key="5">
    <source>
        <dbReference type="ARBA" id="ARBA00022840"/>
    </source>
</evidence>
<sequence length="309" mass="34633">MEKQNAVIVKNLVKTYAHVEALKEISLNVKKGELFGVIGPDGAGKTSLFRIMSSLLLPDSGEVNVLGIDVTRDYASIRKKMGYMPGRFSLYLDLSIEENINLFASIYDTTLEENYDNIRYIYSQIEPFRKRRAGALSGGMKQKLALCCALVHSPEILFLDEPTTGVDAVSRSEFWEILQMLKKRGMTILVSTPYMDEASLCDRVALMQDGRILSVDTPAKITDAYAYSLLAIKTNEKYNMLSSLRMLEQATLVYPFGENIHVVSDKGKLTSEELIKYLSAQGMENWEIVEVAPDIEDCFIALMNQHVAA</sequence>
<dbReference type="PROSITE" id="PS50893">
    <property type="entry name" value="ABC_TRANSPORTER_2"/>
    <property type="match status" value="1"/>
</dbReference>
<dbReference type="InterPro" id="IPR003439">
    <property type="entry name" value="ABC_transporter-like_ATP-bd"/>
</dbReference>
<dbReference type="InterPro" id="IPR003593">
    <property type="entry name" value="AAA+_ATPase"/>
</dbReference>
<dbReference type="PROSITE" id="PS00211">
    <property type="entry name" value="ABC_TRANSPORTER_1"/>
    <property type="match status" value="1"/>
</dbReference>
<evidence type="ECO:0000313" key="7">
    <source>
        <dbReference type="EMBL" id="WOK05452.1"/>
    </source>
</evidence>
<reference evidence="7 8" key="1">
    <citation type="journal article" date="2023" name="Microbiol. Resour. Announc.">
        <title>Complete Genome Sequence of Imperialibacter roseus strain P4T.</title>
        <authorList>
            <person name="Tizabi D.R."/>
            <person name="Bachvaroff T."/>
            <person name="Hill R.T."/>
        </authorList>
    </citation>
    <scope>NUCLEOTIDE SEQUENCE [LARGE SCALE GENOMIC DNA]</scope>
    <source>
        <strain evidence="7 8">P4T</strain>
    </source>
</reference>
<comment type="similarity">
    <text evidence="1">Belongs to the ABC transporter superfamily.</text>
</comment>
<evidence type="ECO:0000256" key="2">
    <source>
        <dbReference type="ARBA" id="ARBA00022448"/>
    </source>
</evidence>
<evidence type="ECO:0000256" key="3">
    <source>
        <dbReference type="ARBA" id="ARBA00022458"/>
    </source>
</evidence>
<dbReference type="Gene3D" id="3.40.50.300">
    <property type="entry name" value="P-loop containing nucleotide triphosphate hydrolases"/>
    <property type="match status" value="1"/>
</dbReference>
<gene>
    <name evidence="7" type="ORF">RT717_20465</name>
</gene>
<dbReference type="InterPro" id="IPR027417">
    <property type="entry name" value="P-loop_NTPase"/>
</dbReference>
<proteinExistence type="inferred from homology"/>
<dbReference type="EMBL" id="CP136051">
    <property type="protein sequence ID" value="WOK05452.1"/>
    <property type="molecule type" value="Genomic_DNA"/>
</dbReference>
<dbReference type="InterPro" id="IPR050763">
    <property type="entry name" value="ABC_transporter_ATP-binding"/>
</dbReference>
<dbReference type="RefSeq" id="WP_317488212.1">
    <property type="nucleotide sequence ID" value="NZ_CP136051.1"/>
</dbReference>
<keyword evidence="2" id="KW-0813">Transport</keyword>
<evidence type="ECO:0000256" key="4">
    <source>
        <dbReference type="ARBA" id="ARBA00022741"/>
    </source>
</evidence>
<accession>A0ABZ0IPH0</accession>
<dbReference type="SMART" id="SM00382">
    <property type="entry name" value="AAA"/>
    <property type="match status" value="1"/>
</dbReference>
<feature type="domain" description="ABC transporter" evidence="6">
    <location>
        <begin position="7"/>
        <end position="234"/>
    </location>
</feature>
<dbReference type="CDD" id="cd03230">
    <property type="entry name" value="ABC_DR_subfamily_A"/>
    <property type="match status" value="1"/>
</dbReference>
<dbReference type="GO" id="GO:0005524">
    <property type="term" value="F:ATP binding"/>
    <property type="evidence" value="ECO:0007669"/>
    <property type="project" value="UniProtKB-KW"/>
</dbReference>
<evidence type="ECO:0000313" key="8">
    <source>
        <dbReference type="Proteomes" id="UP001302349"/>
    </source>
</evidence>
<dbReference type="PANTHER" id="PTHR42711">
    <property type="entry name" value="ABC TRANSPORTER ATP-BINDING PROTEIN"/>
    <property type="match status" value="1"/>
</dbReference>
<keyword evidence="8" id="KW-1185">Reference proteome</keyword>
<dbReference type="PANTHER" id="PTHR42711:SF5">
    <property type="entry name" value="ABC TRANSPORTER ATP-BINDING PROTEIN NATA"/>
    <property type="match status" value="1"/>
</dbReference>
<organism evidence="7 8">
    <name type="scientific">Imperialibacter roseus</name>
    <dbReference type="NCBI Taxonomy" id="1324217"/>
    <lineage>
        <taxon>Bacteria</taxon>
        <taxon>Pseudomonadati</taxon>
        <taxon>Bacteroidota</taxon>
        <taxon>Cytophagia</taxon>
        <taxon>Cytophagales</taxon>
        <taxon>Flammeovirgaceae</taxon>
        <taxon>Imperialibacter</taxon>
    </lineage>
</organism>
<evidence type="ECO:0000259" key="6">
    <source>
        <dbReference type="PROSITE" id="PS50893"/>
    </source>
</evidence>
<keyword evidence="3" id="KW-0536">Nodulation</keyword>
<name>A0ABZ0IPH0_9BACT</name>
<protein>
    <submittedName>
        <fullName evidence="7">ABC transporter ATP-binding protein</fullName>
    </submittedName>
</protein>